<feature type="coiled-coil region" evidence="2">
    <location>
        <begin position="42"/>
        <end position="69"/>
    </location>
</feature>
<dbReference type="EMBL" id="BAABCY010000014">
    <property type="protein sequence ID" value="GAA3555788.1"/>
    <property type="molecule type" value="Genomic_DNA"/>
</dbReference>
<evidence type="ECO:0000259" key="3">
    <source>
        <dbReference type="Pfam" id="PF25893"/>
    </source>
</evidence>
<dbReference type="InterPro" id="IPR058647">
    <property type="entry name" value="BSH_CzcB-like"/>
</dbReference>
<feature type="domain" description="CzcB-like barrel-sandwich hybrid" evidence="6">
    <location>
        <begin position="103"/>
        <end position="217"/>
    </location>
</feature>
<dbReference type="Pfam" id="PF25893">
    <property type="entry name" value="HH_CzcB"/>
    <property type="match status" value="1"/>
</dbReference>
<keyword evidence="8" id="KW-1185">Reference proteome</keyword>
<dbReference type="Pfam" id="PF25973">
    <property type="entry name" value="BSH_CzcB"/>
    <property type="match status" value="1"/>
</dbReference>
<gene>
    <name evidence="7" type="ORF">GCM10022395_03980</name>
</gene>
<protein>
    <submittedName>
        <fullName evidence="7">Efflux RND transporter periplasmic adaptor subunit</fullName>
    </submittedName>
</protein>
<evidence type="ECO:0000256" key="2">
    <source>
        <dbReference type="SAM" id="Coils"/>
    </source>
</evidence>
<dbReference type="Gene3D" id="2.40.50.100">
    <property type="match status" value="1"/>
</dbReference>
<dbReference type="InterPro" id="IPR006143">
    <property type="entry name" value="RND_pump_MFP"/>
</dbReference>
<feature type="domain" description="CzcB-like alpha-helical hairpin" evidence="3">
    <location>
        <begin position="136"/>
        <end position="193"/>
    </location>
</feature>
<dbReference type="RefSeq" id="WP_345004059.1">
    <property type="nucleotide sequence ID" value="NZ_BAABCY010000014.1"/>
</dbReference>
<sequence>MKHYIYISLLSTIILSSCSGTSKKSVEDIIASKDKTAIETKRSELKKQQHQIATDLEKIEAELDKLNNKKVLPLITTLAIEKEEFNHFLEIQGSVKTKQNIVLYPEFSGTLTSVYVKEGQKVSKGQTLAKIDDGGLSQQLSQAKTQAALAKTTYERQKRLWEQKIGSEIQFLQAETTFKAAQNTVRQLQSQLRKTLIKAPFSGIIDDVITEQGSVVAPGQPALLRIVNLDNMYIEAEVPETHLPNVTKDKKVEVSFPVLDKTITTSVRQVGNFINPNNRAFKVEVAVPNKDGDIKPNLTSKLKINDYTNPAAILIPQNIISENSLGEQYVFVVDSIGENNTGKAKKAIITTGKTQGDFIEVLTGLEAGNAVIKDGARSVQDGQEVEISH</sequence>
<dbReference type="Gene3D" id="2.40.30.170">
    <property type="match status" value="1"/>
</dbReference>
<dbReference type="Gene3D" id="1.10.287.470">
    <property type="entry name" value="Helix hairpin bin"/>
    <property type="match status" value="1"/>
</dbReference>
<keyword evidence="2" id="KW-0175">Coiled coil</keyword>
<feature type="domain" description="Multidrug resistance protein MdtA-like C-terminal permuted SH3" evidence="5">
    <location>
        <begin position="312"/>
        <end position="376"/>
    </location>
</feature>
<dbReference type="PROSITE" id="PS51257">
    <property type="entry name" value="PROKAR_LIPOPROTEIN"/>
    <property type="match status" value="1"/>
</dbReference>
<dbReference type="NCBIfam" id="TIGR01730">
    <property type="entry name" value="RND_mfp"/>
    <property type="match status" value="1"/>
</dbReference>
<dbReference type="PANTHER" id="PTHR30469:SF15">
    <property type="entry name" value="HLYD FAMILY OF SECRETION PROTEINS"/>
    <property type="match status" value="1"/>
</dbReference>
<evidence type="ECO:0000313" key="8">
    <source>
        <dbReference type="Proteomes" id="UP001500954"/>
    </source>
</evidence>
<evidence type="ECO:0000259" key="5">
    <source>
        <dbReference type="Pfam" id="PF25967"/>
    </source>
</evidence>
<evidence type="ECO:0000259" key="4">
    <source>
        <dbReference type="Pfam" id="PF25954"/>
    </source>
</evidence>
<dbReference type="InterPro" id="IPR058792">
    <property type="entry name" value="Beta-barrel_RND_2"/>
</dbReference>
<feature type="domain" description="CusB-like beta-barrel" evidence="4">
    <location>
        <begin position="234"/>
        <end position="305"/>
    </location>
</feature>
<dbReference type="SUPFAM" id="SSF111369">
    <property type="entry name" value="HlyD-like secretion proteins"/>
    <property type="match status" value="1"/>
</dbReference>
<evidence type="ECO:0000259" key="6">
    <source>
        <dbReference type="Pfam" id="PF25973"/>
    </source>
</evidence>
<comment type="caution">
    <text evidence="7">The sequence shown here is derived from an EMBL/GenBank/DDBJ whole genome shotgun (WGS) entry which is preliminary data.</text>
</comment>
<dbReference type="InterPro" id="IPR058648">
    <property type="entry name" value="HH_CzcB-like"/>
</dbReference>
<accession>A0ABP6WUH7</accession>
<dbReference type="InterPro" id="IPR058627">
    <property type="entry name" value="MdtA-like_C"/>
</dbReference>
<dbReference type="Pfam" id="PF25954">
    <property type="entry name" value="Beta-barrel_RND_2"/>
    <property type="match status" value="1"/>
</dbReference>
<comment type="similarity">
    <text evidence="1">Belongs to the membrane fusion protein (MFP) (TC 8.A.1) family.</text>
</comment>
<evidence type="ECO:0000313" key="7">
    <source>
        <dbReference type="EMBL" id="GAA3555788.1"/>
    </source>
</evidence>
<dbReference type="Proteomes" id="UP001500954">
    <property type="component" value="Unassembled WGS sequence"/>
</dbReference>
<dbReference type="Gene3D" id="2.40.420.20">
    <property type="match status" value="1"/>
</dbReference>
<organism evidence="7 8">
    <name type="scientific">Snuella lapsa</name>
    <dbReference type="NCBI Taxonomy" id="870481"/>
    <lineage>
        <taxon>Bacteria</taxon>
        <taxon>Pseudomonadati</taxon>
        <taxon>Bacteroidota</taxon>
        <taxon>Flavobacteriia</taxon>
        <taxon>Flavobacteriales</taxon>
        <taxon>Flavobacteriaceae</taxon>
        <taxon>Snuella</taxon>
    </lineage>
</organism>
<dbReference type="PANTHER" id="PTHR30469">
    <property type="entry name" value="MULTIDRUG RESISTANCE PROTEIN MDTA"/>
    <property type="match status" value="1"/>
</dbReference>
<dbReference type="Pfam" id="PF25967">
    <property type="entry name" value="RND-MFP_C"/>
    <property type="match status" value="1"/>
</dbReference>
<name>A0ABP6WUH7_9FLAO</name>
<reference evidence="8" key="1">
    <citation type="journal article" date="2019" name="Int. J. Syst. Evol. Microbiol.">
        <title>The Global Catalogue of Microorganisms (GCM) 10K type strain sequencing project: providing services to taxonomists for standard genome sequencing and annotation.</title>
        <authorList>
            <consortium name="The Broad Institute Genomics Platform"/>
            <consortium name="The Broad Institute Genome Sequencing Center for Infectious Disease"/>
            <person name="Wu L."/>
            <person name="Ma J."/>
        </authorList>
    </citation>
    <scope>NUCLEOTIDE SEQUENCE [LARGE SCALE GENOMIC DNA]</scope>
    <source>
        <strain evidence="8">JCM 17111</strain>
    </source>
</reference>
<evidence type="ECO:0000256" key="1">
    <source>
        <dbReference type="ARBA" id="ARBA00009477"/>
    </source>
</evidence>
<proteinExistence type="inferred from homology"/>